<accession>A0A0H3F4N6</accession>
<sequence>MNISPKSVRFDESTMWVTLEDGQILTVPLAQFPVLLNATPAQRQDCETSAYGLHWDALDEDISIEGLIVGKPIAKPATHTNASALSAR</sequence>
<reference evidence="1 2" key="2">
    <citation type="journal article" date="2012" name="J. Bacteriol.">
        <title>Complete Genome Sequence of Rahnella sp. Strain Y9602, a Gammaproteobacterium Isolate from Metal- and Radionuclide-Contaminated Soil.</title>
        <authorList>
            <person name="Martinez R.J."/>
            <person name="Bruce D."/>
            <person name="Detter C."/>
            <person name="Goodwin L.A."/>
            <person name="Han J."/>
            <person name="Han C.S."/>
            <person name="Held B."/>
            <person name="Land M.L."/>
            <person name="Mikhailova N."/>
            <person name="Nolan M."/>
            <person name="Pennacchio L."/>
            <person name="Pitluck S."/>
            <person name="Tapia R."/>
            <person name="Woyke T."/>
            <person name="Sobecky P.A."/>
        </authorList>
    </citation>
    <scope>NUCLEOTIDE SEQUENCE [LARGE SCALE GENOMIC DNA]</scope>
    <source>
        <strain evidence="1 2">Y9602</strain>
    </source>
</reference>
<dbReference type="RefSeq" id="WP_013573586.1">
    <property type="nucleotide sequence ID" value="NC_015061.1"/>
</dbReference>
<dbReference type="InterPro" id="IPR018841">
    <property type="entry name" value="DUF2442"/>
</dbReference>
<dbReference type="Proteomes" id="UP000007257">
    <property type="component" value="Chromosome"/>
</dbReference>
<dbReference type="Gene3D" id="3.30.2020.40">
    <property type="entry name" value="Uncharacterised protein PF10387, DUF2442"/>
    <property type="match status" value="1"/>
</dbReference>
<proteinExistence type="predicted"/>
<evidence type="ECO:0008006" key="3">
    <source>
        <dbReference type="Google" id="ProtNLM"/>
    </source>
</evidence>
<gene>
    <name evidence="1" type="ordered locus">Rahaq_0238</name>
</gene>
<reference evidence="2" key="1">
    <citation type="submission" date="2011-01" db="EMBL/GenBank/DDBJ databases">
        <title>Complete sequence of chromosome of Rahnella sp. Y9602.</title>
        <authorList>
            <consortium name="US DOE Joint Genome Institute"/>
            <person name="Lucas S."/>
            <person name="Copeland A."/>
            <person name="Lapidus A."/>
            <person name="Cheng J.-F."/>
            <person name="Goodwin L."/>
            <person name="Pitluck S."/>
            <person name="Lu M."/>
            <person name="Detter J.C."/>
            <person name="Han C."/>
            <person name="Tapia R."/>
            <person name="Land M."/>
            <person name="Hauser L."/>
            <person name="Kyrpides N."/>
            <person name="Ivanova N."/>
            <person name="Ovchinnikova G."/>
            <person name="Pagani I."/>
            <person name="Sobecky P.A."/>
            <person name="Martinez R.J."/>
            <person name="Woyke T."/>
        </authorList>
    </citation>
    <scope>NUCLEOTIDE SEQUENCE [LARGE SCALE GENOMIC DNA]</scope>
    <source>
        <strain evidence="2">Y9602</strain>
    </source>
</reference>
<dbReference type="AlphaFoldDB" id="A0A0H3F4N6"/>
<organism evidence="1 2">
    <name type="scientific">Rahnella sp. (strain Y9602)</name>
    <dbReference type="NCBI Taxonomy" id="2703885"/>
    <lineage>
        <taxon>Bacteria</taxon>
        <taxon>Pseudomonadati</taxon>
        <taxon>Pseudomonadota</taxon>
        <taxon>Gammaproteobacteria</taxon>
        <taxon>Enterobacterales</taxon>
        <taxon>Yersiniaceae</taxon>
        <taxon>Rahnella</taxon>
    </lineage>
</organism>
<dbReference type="OrthoDB" id="9807561at2"/>
<name>A0A0H3F4N6_RAHSY</name>
<evidence type="ECO:0000313" key="2">
    <source>
        <dbReference type="Proteomes" id="UP000007257"/>
    </source>
</evidence>
<dbReference type="HOGENOM" id="CLU_177114_0_0_6"/>
<dbReference type="KEGG" id="rah:Rahaq_0238"/>
<protein>
    <recommendedName>
        <fullName evidence="3">DUF2442 domain-containing protein</fullName>
    </recommendedName>
</protein>
<evidence type="ECO:0000313" key="1">
    <source>
        <dbReference type="EMBL" id="ADW71868.1"/>
    </source>
</evidence>
<dbReference type="Pfam" id="PF10387">
    <property type="entry name" value="DUF2442"/>
    <property type="match status" value="1"/>
</dbReference>
<dbReference type="EMBL" id="CP002505">
    <property type="protein sequence ID" value="ADW71868.1"/>
    <property type="molecule type" value="Genomic_DNA"/>
</dbReference>
<dbReference type="eggNOG" id="ENOG5032YT2">
    <property type="taxonomic scope" value="Bacteria"/>
</dbReference>